<dbReference type="Proteomes" id="UP000254496">
    <property type="component" value="Unassembled WGS sequence"/>
</dbReference>
<feature type="chain" id="PRO_5044173738" evidence="5">
    <location>
        <begin position="23"/>
        <end position="186"/>
    </location>
</feature>
<evidence type="ECO:0000256" key="3">
    <source>
        <dbReference type="ARBA" id="ARBA00022729"/>
    </source>
</evidence>
<keyword evidence="3 5" id="KW-0732">Signal</keyword>
<accession>A0AB38HDQ5</accession>
<dbReference type="AlphaFoldDB" id="A0AB38HDQ5"/>
<dbReference type="InterPro" id="IPR008966">
    <property type="entry name" value="Adhesion_dom_sf"/>
</dbReference>
<evidence type="ECO:0000256" key="1">
    <source>
        <dbReference type="ARBA" id="ARBA00004561"/>
    </source>
</evidence>
<evidence type="ECO:0000313" key="7">
    <source>
        <dbReference type="EMBL" id="STO67723.1"/>
    </source>
</evidence>
<comment type="caution">
    <text evidence="8">The sequence shown here is derived from an EMBL/GenBank/DDBJ whole genome shotgun (WGS) entry which is preliminary data.</text>
</comment>
<protein>
    <submittedName>
        <fullName evidence="8">Major pilin protein HafA</fullName>
    </submittedName>
</protein>
<dbReference type="EMBL" id="UGHJ01000001">
    <property type="protein sequence ID" value="STO67723.1"/>
    <property type="molecule type" value="Genomic_DNA"/>
</dbReference>
<feature type="signal peptide" evidence="5">
    <location>
        <begin position="1"/>
        <end position="22"/>
    </location>
</feature>
<dbReference type="RefSeq" id="WP_115072501.1">
    <property type="nucleotide sequence ID" value="NZ_UGHE01000002.1"/>
</dbReference>
<dbReference type="InterPro" id="IPR000259">
    <property type="entry name" value="Adhesion_dom_fimbrial"/>
</dbReference>
<dbReference type="GO" id="GO:0009289">
    <property type="term" value="C:pilus"/>
    <property type="evidence" value="ECO:0007669"/>
    <property type="project" value="UniProtKB-SubCell"/>
</dbReference>
<name>A0AB38HDQ5_9PAST</name>
<proteinExistence type="inferred from homology"/>
<dbReference type="SUPFAM" id="SSF49401">
    <property type="entry name" value="Bacterial adhesins"/>
    <property type="match status" value="1"/>
</dbReference>
<organism evidence="8 9">
    <name type="scientific">Canicola haemoglobinophilus</name>
    <dbReference type="NCBI Taxonomy" id="733"/>
    <lineage>
        <taxon>Bacteria</taxon>
        <taxon>Pseudomonadati</taxon>
        <taxon>Pseudomonadota</taxon>
        <taxon>Gammaproteobacteria</taxon>
        <taxon>Pasteurellales</taxon>
        <taxon>Pasteurellaceae</taxon>
        <taxon>Canicola</taxon>
    </lineage>
</organism>
<evidence type="ECO:0000313" key="8">
    <source>
        <dbReference type="EMBL" id="STO91854.1"/>
    </source>
</evidence>
<evidence type="ECO:0000313" key="9">
    <source>
        <dbReference type="Proteomes" id="UP000254496"/>
    </source>
</evidence>
<feature type="domain" description="Fimbrial-type adhesion" evidence="6">
    <location>
        <begin position="27"/>
        <end position="186"/>
    </location>
</feature>
<gene>
    <name evidence="8" type="primary">hafA_2</name>
    <name evidence="7" type="synonym">hafA_1</name>
    <name evidence="7" type="ORF">NCTC8540_00192</name>
    <name evidence="8" type="ORF">NCTC8540_02368</name>
</gene>
<dbReference type="InterPro" id="IPR036937">
    <property type="entry name" value="Adhesion_dom_fimbrial_sf"/>
</dbReference>
<dbReference type="Pfam" id="PF00419">
    <property type="entry name" value="Fimbrial"/>
    <property type="match status" value="1"/>
</dbReference>
<comment type="similarity">
    <text evidence="2">Belongs to the fimbrial protein family.</text>
</comment>
<evidence type="ECO:0000256" key="2">
    <source>
        <dbReference type="ARBA" id="ARBA00006671"/>
    </source>
</evidence>
<dbReference type="PANTHER" id="PTHR33420:SF3">
    <property type="entry name" value="FIMBRIAL SUBUNIT ELFA"/>
    <property type="match status" value="1"/>
</dbReference>
<evidence type="ECO:0000256" key="4">
    <source>
        <dbReference type="ARBA" id="ARBA00023263"/>
    </source>
</evidence>
<dbReference type="PANTHER" id="PTHR33420">
    <property type="entry name" value="FIMBRIAL SUBUNIT ELFA-RELATED"/>
    <property type="match status" value="1"/>
</dbReference>
<dbReference type="Gene3D" id="2.60.40.1090">
    <property type="entry name" value="Fimbrial-type adhesion domain"/>
    <property type="match status" value="1"/>
</dbReference>
<keyword evidence="4" id="KW-0281">Fimbrium</keyword>
<comment type="subcellular location">
    <subcellularLocation>
        <location evidence="1">Fimbrium</location>
    </subcellularLocation>
</comment>
<evidence type="ECO:0000256" key="5">
    <source>
        <dbReference type="SAM" id="SignalP"/>
    </source>
</evidence>
<dbReference type="EMBL" id="UGHJ01000004">
    <property type="protein sequence ID" value="STO91854.1"/>
    <property type="molecule type" value="Genomic_DNA"/>
</dbReference>
<dbReference type="GO" id="GO:0043709">
    <property type="term" value="P:cell adhesion involved in single-species biofilm formation"/>
    <property type="evidence" value="ECO:0007669"/>
    <property type="project" value="TreeGrafter"/>
</dbReference>
<reference evidence="8 9" key="1">
    <citation type="submission" date="2018-06" db="EMBL/GenBank/DDBJ databases">
        <authorList>
            <consortium name="Pathogen Informatics"/>
            <person name="Doyle S."/>
        </authorList>
    </citation>
    <scope>NUCLEOTIDE SEQUENCE [LARGE SCALE GENOMIC DNA]</scope>
    <source>
        <strain evidence="8 9">NCTC8540</strain>
    </source>
</reference>
<dbReference type="InterPro" id="IPR050263">
    <property type="entry name" value="Bact_Fimbrial_Adh_Pro"/>
</dbReference>
<sequence>MKKLTALALMGALSSFTHYSFAADGMITFNGKIVDQTCEVENGSKNLTVKLPTVSKSSLKSNSNTAGETPFTISLVKCKASNPNTGQTVRLFFFNPATNAVDVGRGILNNTDTSNQKASNVGIQILDSTLTNSIPLGKPIEQYTSGTDKVALSANVALHYWARYYATGQATPGNVKATVQYNIAYD</sequence>
<evidence type="ECO:0000259" key="6">
    <source>
        <dbReference type="Pfam" id="PF00419"/>
    </source>
</evidence>